<accession>A0AAW5JN83</accession>
<dbReference type="RefSeq" id="WP_256304510.1">
    <property type="nucleotide sequence ID" value="NZ_JANFYS010000028.1"/>
</dbReference>
<gene>
    <name evidence="3" type="ORF">NE579_12690</name>
</gene>
<comment type="caution">
    <text evidence="3">The sequence shown here is derived from an EMBL/GenBank/DDBJ whole genome shotgun (WGS) entry which is preliminary data.</text>
</comment>
<dbReference type="InterPro" id="IPR037126">
    <property type="entry name" value="PdaC/RsiV-like_sf"/>
</dbReference>
<dbReference type="Gene3D" id="3.30.565.40">
    <property type="entry name" value="Fervidobacterium nodosum Rt17-B1 like"/>
    <property type="match status" value="1"/>
</dbReference>
<proteinExistence type="predicted"/>
<feature type="domain" description="DUF3298" evidence="2">
    <location>
        <begin position="205"/>
        <end position="282"/>
    </location>
</feature>
<dbReference type="EMBL" id="JANFYS010000028">
    <property type="protein sequence ID" value="MCQ4771303.1"/>
    <property type="molecule type" value="Genomic_DNA"/>
</dbReference>
<organism evidence="3 4">
    <name type="scientific">Intestinimonas massiliensis</name>
    <name type="common">ex Afouda et al. 2020</name>
    <dbReference type="NCBI Taxonomy" id="1673721"/>
    <lineage>
        <taxon>Bacteria</taxon>
        <taxon>Bacillati</taxon>
        <taxon>Bacillota</taxon>
        <taxon>Clostridia</taxon>
        <taxon>Eubacteriales</taxon>
        <taxon>Intestinimonas</taxon>
    </lineage>
</organism>
<reference evidence="3" key="1">
    <citation type="submission" date="2022-06" db="EMBL/GenBank/DDBJ databases">
        <title>Isolation of gut microbiota from human fecal samples.</title>
        <authorList>
            <person name="Pamer E.G."/>
            <person name="Barat B."/>
            <person name="Waligurski E."/>
            <person name="Medina S."/>
            <person name="Paddock L."/>
            <person name="Mostad J."/>
        </authorList>
    </citation>
    <scope>NUCLEOTIDE SEQUENCE</scope>
    <source>
        <strain evidence="3">DFI.9.91</strain>
    </source>
</reference>
<protein>
    <submittedName>
        <fullName evidence="3">Anti-sigma-V factor rsiV</fullName>
    </submittedName>
</protein>
<evidence type="ECO:0000313" key="4">
    <source>
        <dbReference type="Proteomes" id="UP001204562"/>
    </source>
</evidence>
<evidence type="ECO:0000256" key="1">
    <source>
        <dbReference type="SAM" id="Phobius"/>
    </source>
</evidence>
<evidence type="ECO:0000313" key="3">
    <source>
        <dbReference type="EMBL" id="MCQ4771303.1"/>
    </source>
</evidence>
<dbReference type="InterPro" id="IPR021729">
    <property type="entry name" value="DUF3298"/>
</dbReference>
<name>A0AAW5JN83_9FIRM</name>
<keyword evidence="1" id="KW-1133">Transmembrane helix</keyword>
<evidence type="ECO:0000259" key="2">
    <source>
        <dbReference type="Pfam" id="PF11738"/>
    </source>
</evidence>
<dbReference type="Proteomes" id="UP001204562">
    <property type="component" value="Unassembled WGS sequence"/>
</dbReference>
<keyword evidence="1" id="KW-0812">Transmembrane</keyword>
<dbReference type="Gene3D" id="3.90.640.20">
    <property type="entry name" value="Heat-shock cognate protein, ATPase"/>
    <property type="match status" value="1"/>
</dbReference>
<dbReference type="Pfam" id="PF11738">
    <property type="entry name" value="DUF3298"/>
    <property type="match status" value="1"/>
</dbReference>
<sequence>MNRQMERARARYKEVELPAELDFAVASAIRAGDRKRRSRHGLRRTAAVLASCCACFVLLLNVSPTFAQAVEAVPVLGALARVVTVREYRIEDKEHLIDVRLPALENTGNTDLEQRINTEISTRIQQVLDEAEARARADKEAFVATGGQAEDFIPIIIDVDYEIKCQNGHYLSFVLTKTETLASAYTEYYAYNIDLETGRELTLWDLLGPDWKRIANEAVRAGIDERSQDPANVYFDGSDGIEGFQSIRDDQPFYLNESGSPVVVFEKYEIAPGYMGMQEFEVGSLLPNDA</sequence>
<feature type="transmembrane region" description="Helical" evidence="1">
    <location>
        <begin position="44"/>
        <end position="62"/>
    </location>
</feature>
<keyword evidence="1" id="KW-0472">Membrane</keyword>
<dbReference type="AlphaFoldDB" id="A0AAW5JN83"/>